<gene>
    <name evidence="1" type="ORF">L596_020544</name>
</gene>
<evidence type="ECO:0000313" key="2">
    <source>
        <dbReference type="Proteomes" id="UP000298663"/>
    </source>
</evidence>
<reference evidence="1 2" key="1">
    <citation type="journal article" date="2015" name="Genome Biol.">
        <title>Comparative genomics of Steinernema reveals deeply conserved gene regulatory networks.</title>
        <authorList>
            <person name="Dillman A.R."/>
            <person name="Macchietto M."/>
            <person name="Porter C.F."/>
            <person name="Rogers A."/>
            <person name="Williams B."/>
            <person name="Antoshechkin I."/>
            <person name="Lee M.M."/>
            <person name="Goodwin Z."/>
            <person name="Lu X."/>
            <person name="Lewis E.E."/>
            <person name="Goodrich-Blair H."/>
            <person name="Stock S.P."/>
            <person name="Adams B.J."/>
            <person name="Sternberg P.W."/>
            <person name="Mortazavi A."/>
        </authorList>
    </citation>
    <scope>NUCLEOTIDE SEQUENCE [LARGE SCALE GENOMIC DNA]</scope>
    <source>
        <strain evidence="1 2">ALL</strain>
    </source>
</reference>
<name>A0A4U5MTV1_STECR</name>
<protein>
    <submittedName>
        <fullName evidence="1">Uncharacterized protein</fullName>
    </submittedName>
</protein>
<evidence type="ECO:0000313" key="1">
    <source>
        <dbReference type="EMBL" id="TKR73207.1"/>
    </source>
</evidence>
<organism evidence="1 2">
    <name type="scientific">Steinernema carpocapsae</name>
    <name type="common">Entomopathogenic nematode</name>
    <dbReference type="NCBI Taxonomy" id="34508"/>
    <lineage>
        <taxon>Eukaryota</taxon>
        <taxon>Metazoa</taxon>
        <taxon>Ecdysozoa</taxon>
        <taxon>Nematoda</taxon>
        <taxon>Chromadorea</taxon>
        <taxon>Rhabditida</taxon>
        <taxon>Tylenchina</taxon>
        <taxon>Panagrolaimomorpha</taxon>
        <taxon>Strongyloidoidea</taxon>
        <taxon>Steinernematidae</taxon>
        <taxon>Steinernema</taxon>
    </lineage>
</organism>
<sequence length="361" mass="43323">MMITVIIIYDWIFDVYQCFRNRLYPGKDFAYLPLDIIADIPFTWDSTKNIRHLRGNWNFQRIEHCLQTQRYEVNEKCVVIDDFYANESLLIDSFQLDTWFMWNGPLLFKIGEVFLHIPEEMTELLWEFFEILIVNSSATNFRISNFQLLNVQEQIRIHRILSLKRVEFRLELETIGFVYEEEPFFNLMASGKLRSLRLFGMFLDEFFEDFLDAFLSFIKQKQFVEFVFGTDIQCISFKFFIDVLDYWLSLTEFPGHMQKVEFALTREDQKYAVDVIEEYGGRRLNFKNIWAQVRGQEEHYEIRHPNNAVKLIEISVYFPLINKGHDFCIIHMLLTSGNASVASEFEEYCFMRNKSLHEEHL</sequence>
<dbReference type="OrthoDB" id="10667347at2759"/>
<accession>A0A4U5MTV1</accession>
<dbReference type="EMBL" id="AZBU02000006">
    <property type="protein sequence ID" value="TKR73207.1"/>
    <property type="molecule type" value="Genomic_DNA"/>
</dbReference>
<comment type="caution">
    <text evidence="1">The sequence shown here is derived from an EMBL/GenBank/DDBJ whole genome shotgun (WGS) entry which is preliminary data.</text>
</comment>
<reference evidence="1 2" key="2">
    <citation type="journal article" date="2019" name="G3 (Bethesda)">
        <title>Hybrid Assembly of the Genome of the Entomopathogenic Nematode Steinernema carpocapsae Identifies the X-Chromosome.</title>
        <authorList>
            <person name="Serra L."/>
            <person name="Macchietto M."/>
            <person name="Macias-Munoz A."/>
            <person name="McGill C.J."/>
            <person name="Rodriguez I.M."/>
            <person name="Rodriguez B."/>
            <person name="Murad R."/>
            <person name="Mortazavi A."/>
        </authorList>
    </citation>
    <scope>NUCLEOTIDE SEQUENCE [LARGE SCALE GENOMIC DNA]</scope>
    <source>
        <strain evidence="1 2">ALL</strain>
    </source>
</reference>
<proteinExistence type="predicted"/>
<dbReference type="Proteomes" id="UP000298663">
    <property type="component" value="Unassembled WGS sequence"/>
</dbReference>
<keyword evidence="2" id="KW-1185">Reference proteome</keyword>
<dbReference type="AlphaFoldDB" id="A0A4U5MTV1"/>